<evidence type="ECO:0000313" key="12">
    <source>
        <dbReference type="Proteomes" id="UP000800036"/>
    </source>
</evidence>
<feature type="active site" evidence="8">
    <location>
        <position position="336"/>
    </location>
</feature>
<keyword evidence="4 7" id="KW-0378">Hydrolase</keyword>
<dbReference type="EC" id="3.1.1.-" evidence="7"/>
<evidence type="ECO:0000313" key="11">
    <source>
        <dbReference type="EMBL" id="KAF1975332.1"/>
    </source>
</evidence>
<dbReference type="AlphaFoldDB" id="A0A6A5VHK0"/>
<evidence type="ECO:0000256" key="4">
    <source>
        <dbReference type="ARBA" id="ARBA00022801"/>
    </source>
</evidence>
<dbReference type="Proteomes" id="UP000800036">
    <property type="component" value="Unassembled WGS sequence"/>
</dbReference>
<proteinExistence type="inferred from homology"/>
<feature type="domain" description="AB hydrolase-1" evidence="10">
    <location>
        <begin position="98"/>
        <end position="348"/>
    </location>
</feature>
<dbReference type="GO" id="GO:0051723">
    <property type="term" value="F:protein methylesterase activity"/>
    <property type="evidence" value="ECO:0007669"/>
    <property type="project" value="UniProtKB-EC"/>
</dbReference>
<evidence type="ECO:0000256" key="1">
    <source>
        <dbReference type="ARBA" id="ARBA00008645"/>
    </source>
</evidence>
<feature type="active site" evidence="8">
    <location>
        <position position="184"/>
    </location>
</feature>
<feature type="region of interest" description="Disordered" evidence="9">
    <location>
        <begin position="1"/>
        <end position="51"/>
    </location>
</feature>
<comment type="similarity">
    <text evidence="1 7">Belongs to the AB hydrolase superfamily.</text>
</comment>
<dbReference type="Pfam" id="PF12697">
    <property type="entry name" value="Abhydrolase_6"/>
    <property type="match status" value="1"/>
</dbReference>
<evidence type="ECO:0000256" key="6">
    <source>
        <dbReference type="ARBA" id="ARBA00049203"/>
    </source>
</evidence>
<dbReference type="PIRSF" id="PIRSF022950">
    <property type="entry name" value="PPase_methylesterase_euk"/>
    <property type="match status" value="1"/>
</dbReference>
<dbReference type="InterPro" id="IPR029058">
    <property type="entry name" value="AB_hydrolase_fold"/>
</dbReference>
<keyword evidence="12" id="KW-1185">Reference proteome</keyword>
<dbReference type="PANTHER" id="PTHR14189">
    <property type="entry name" value="PROTEIN PHOSPHATASE METHYLESTERASE-1 RELATED"/>
    <property type="match status" value="1"/>
</dbReference>
<feature type="active site" evidence="8">
    <location>
        <position position="210"/>
    </location>
</feature>
<reference evidence="11" key="1">
    <citation type="journal article" date="2020" name="Stud. Mycol.">
        <title>101 Dothideomycetes genomes: a test case for predicting lifestyles and emergence of pathogens.</title>
        <authorList>
            <person name="Haridas S."/>
            <person name="Albert R."/>
            <person name="Binder M."/>
            <person name="Bloem J."/>
            <person name="Labutti K."/>
            <person name="Salamov A."/>
            <person name="Andreopoulos B."/>
            <person name="Baker S."/>
            <person name="Barry K."/>
            <person name="Bills G."/>
            <person name="Bluhm B."/>
            <person name="Cannon C."/>
            <person name="Castanera R."/>
            <person name="Culley D."/>
            <person name="Daum C."/>
            <person name="Ezra D."/>
            <person name="Gonzalez J."/>
            <person name="Henrissat B."/>
            <person name="Kuo A."/>
            <person name="Liang C."/>
            <person name="Lipzen A."/>
            <person name="Lutzoni F."/>
            <person name="Magnuson J."/>
            <person name="Mondo S."/>
            <person name="Nolan M."/>
            <person name="Ohm R."/>
            <person name="Pangilinan J."/>
            <person name="Park H.-J."/>
            <person name="Ramirez L."/>
            <person name="Alfaro M."/>
            <person name="Sun H."/>
            <person name="Tritt A."/>
            <person name="Yoshinaga Y."/>
            <person name="Zwiers L.-H."/>
            <person name="Turgeon B."/>
            <person name="Goodwin S."/>
            <person name="Spatafora J."/>
            <person name="Crous P."/>
            <person name="Grigoriev I."/>
        </authorList>
    </citation>
    <scope>NUCLEOTIDE SEQUENCE</scope>
    <source>
        <strain evidence="11">CBS 107.79</strain>
    </source>
</reference>
<evidence type="ECO:0000256" key="3">
    <source>
        <dbReference type="ARBA" id="ARBA00022487"/>
    </source>
</evidence>
<dbReference type="SUPFAM" id="SSF53474">
    <property type="entry name" value="alpha/beta-Hydrolases"/>
    <property type="match status" value="1"/>
</dbReference>
<dbReference type="Gene3D" id="3.40.50.1820">
    <property type="entry name" value="alpha/beta hydrolase"/>
    <property type="match status" value="1"/>
</dbReference>
<evidence type="ECO:0000256" key="9">
    <source>
        <dbReference type="SAM" id="MobiDB-lite"/>
    </source>
</evidence>
<organism evidence="11 12">
    <name type="scientific">Bimuria novae-zelandiae CBS 107.79</name>
    <dbReference type="NCBI Taxonomy" id="1447943"/>
    <lineage>
        <taxon>Eukaryota</taxon>
        <taxon>Fungi</taxon>
        <taxon>Dikarya</taxon>
        <taxon>Ascomycota</taxon>
        <taxon>Pezizomycotina</taxon>
        <taxon>Dothideomycetes</taxon>
        <taxon>Pleosporomycetidae</taxon>
        <taxon>Pleosporales</taxon>
        <taxon>Massarineae</taxon>
        <taxon>Didymosphaeriaceae</taxon>
        <taxon>Bimuria</taxon>
    </lineage>
</organism>
<keyword evidence="3 7" id="KW-0719">Serine esterase</keyword>
<dbReference type="OrthoDB" id="194865at2759"/>
<evidence type="ECO:0000256" key="5">
    <source>
        <dbReference type="ARBA" id="ARBA00024741"/>
    </source>
</evidence>
<feature type="compositionally biased region" description="Acidic residues" evidence="9">
    <location>
        <begin position="22"/>
        <end position="34"/>
    </location>
</feature>
<dbReference type="InterPro" id="IPR000073">
    <property type="entry name" value="AB_hydrolase_1"/>
</dbReference>
<sequence>MSDLAKTFAKAKLSSMPPPEPLIEEPAEGYEDDSSSASSMSSTGTVIPTSTQRPAPVIHWSDYFAQEFYLERPASATSSHAKFHVYLTPPATPKANLLVLHHGAGSSALSFALFAKEVRRLMPDIGILAVEARDHGSVAWNDSGQVDNDLSVNMLGQDLVDMIHLTKSKMGWADTPTVVLIGHSLGGAVVTHVANEELLSNKLLGYAVLDVVEGSAMEALKHMQSYLAARPKTFASLPSAIEWHIRSRTLRNPQSARASVPSLLLQTPEGKWKWRTELGSTEAYWENWFSGMSAKFLGGKGAKLLILAGTDRLDKELMIGQMQGKFQLQVFPTAGHFLQEDLPQKTAEVVVEFVKRNDRSTLVLPSKVSDLIAQGQKV</sequence>
<protein>
    <recommendedName>
        <fullName evidence="2 7">Protein phosphatase methylesterase 1</fullName>
        <shortName evidence="7">PME-1</shortName>
        <ecNumber evidence="7">3.1.1.-</ecNumber>
    </recommendedName>
</protein>
<comment type="catalytic activity">
    <reaction evidence="6">
        <text>[phosphatase 2A protein]-C-terminal L-leucine methyl ester + H2O = [phosphatase 2A protein]-C-terminal L-leucine + methanol + H(+)</text>
        <dbReference type="Rhea" id="RHEA:48548"/>
        <dbReference type="Rhea" id="RHEA-COMP:12134"/>
        <dbReference type="Rhea" id="RHEA-COMP:12135"/>
        <dbReference type="ChEBI" id="CHEBI:15377"/>
        <dbReference type="ChEBI" id="CHEBI:15378"/>
        <dbReference type="ChEBI" id="CHEBI:17790"/>
        <dbReference type="ChEBI" id="CHEBI:90516"/>
        <dbReference type="ChEBI" id="CHEBI:90517"/>
        <dbReference type="EC" id="3.1.1.89"/>
    </reaction>
</comment>
<evidence type="ECO:0000259" key="10">
    <source>
        <dbReference type="Pfam" id="PF12697"/>
    </source>
</evidence>
<dbReference type="InterPro" id="IPR016812">
    <property type="entry name" value="PPase_methylesterase_euk"/>
</dbReference>
<evidence type="ECO:0000256" key="7">
    <source>
        <dbReference type="PIRNR" id="PIRNR022950"/>
    </source>
</evidence>
<accession>A0A6A5VHK0</accession>
<comment type="function">
    <text evidence="5">Demethylates proteins that have been reversibly carboxymethylated. Demethylates the phosphatase PP2A catalytic subunit.</text>
</comment>
<name>A0A6A5VHK0_9PLEO</name>
<dbReference type="EMBL" id="ML976671">
    <property type="protein sequence ID" value="KAF1975332.1"/>
    <property type="molecule type" value="Genomic_DNA"/>
</dbReference>
<gene>
    <name evidence="11" type="ORF">BU23DRAFT_579327</name>
</gene>
<evidence type="ECO:0000256" key="2">
    <source>
        <dbReference type="ARBA" id="ARBA00020672"/>
    </source>
</evidence>
<dbReference type="PANTHER" id="PTHR14189:SF0">
    <property type="entry name" value="PROTEIN PHOSPHATASE METHYLESTERASE 1"/>
    <property type="match status" value="1"/>
</dbReference>
<evidence type="ECO:0000256" key="8">
    <source>
        <dbReference type="PIRSR" id="PIRSR022950-1"/>
    </source>
</evidence>